<dbReference type="SUPFAM" id="SSF53639">
    <property type="entry name" value="AraD/HMP-PK domain-like"/>
    <property type="match status" value="1"/>
</dbReference>
<dbReference type="InterPro" id="IPR036409">
    <property type="entry name" value="Aldolase_II/adducin_N_sf"/>
</dbReference>
<evidence type="ECO:0000313" key="2">
    <source>
        <dbReference type="EMBL" id="RVX75030.1"/>
    </source>
</evidence>
<dbReference type="Proteomes" id="UP000288859">
    <property type="component" value="Unassembled WGS sequence"/>
</dbReference>
<dbReference type="GO" id="GO:0005856">
    <property type="term" value="C:cytoskeleton"/>
    <property type="evidence" value="ECO:0007669"/>
    <property type="project" value="TreeGrafter"/>
</dbReference>
<dbReference type="SMART" id="SM01007">
    <property type="entry name" value="Aldolase_II"/>
    <property type="match status" value="1"/>
</dbReference>
<dbReference type="PANTHER" id="PTHR10672">
    <property type="entry name" value="ADDUCIN"/>
    <property type="match status" value="1"/>
</dbReference>
<organism evidence="2 3">
    <name type="scientific">Exophiala mesophila</name>
    <name type="common">Black yeast-like fungus</name>
    <dbReference type="NCBI Taxonomy" id="212818"/>
    <lineage>
        <taxon>Eukaryota</taxon>
        <taxon>Fungi</taxon>
        <taxon>Dikarya</taxon>
        <taxon>Ascomycota</taxon>
        <taxon>Pezizomycotina</taxon>
        <taxon>Eurotiomycetes</taxon>
        <taxon>Chaetothyriomycetidae</taxon>
        <taxon>Chaetothyriales</taxon>
        <taxon>Herpotrichiellaceae</taxon>
        <taxon>Exophiala</taxon>
    </lineage>
</organism>
<dbReference type="VEuPathDB" id="FungiDB:PV10_04679"/>
<gene>
    <name evidence="2" type="ORF">B0A52_01307</name>
</gene>
<reference evidence="2 3" key="1">
    <citation type="submission" date="2017-03" db="EMBL/GenBank/DDBJ databases">
        <title>Genomes of endolithic fungi from Antarctica.</title>
        <authorList>
            <person name="Coleine C."/>
            <person name="Masonjones S."/>
            <person name="Stajich J.E."/>
        </authorList>
    </citation>
    <scope>NUCLEOTIDE SEQUENCE [LARGE SCALE GENOMIC DNA]</scope>
    <source>
        <strain evidence="2 3">CCFEE 6314</strain>
    </source>
</reference>
<sequence>MRCENGSKNASPGVISSTITGEQQTALEMITPKLALDNLIVLTEGSILDAYGHLSFRHPLNPETFIMPRNLAPANIASARDLVEYNVADASAVDANAPPGYIERFIHSEIYRRFPAINSVIHSHASAVIPYTISGEWQGVPLRACLHMAGFLGEATPVYDIAKHYDHDSIRDLLIRNTKLGESLATCFGTTDSDPATDRKLDINASVVLMRGHGYTVAARGIEECVYRAIYTRENAAVQSQSLLLGAAYQSASVHPPKLEYLHDDELPAAGSIAETGWKRAWGLWVREVEAVDLYVRDDQP</sequence>
<accession>A0A438NH31</accession>
<feature type="domain" description="Class II aldolase/adducin N-terminal" evidence="1">
    <location>
        <begin position="32"/>
        <end position="240"/>
    </location>
</feature>
<proteinExistence type="predicted"/>
<protein>
    <recommendedName>
        <fullName evidence="1">Class II aldolase/adducin N-terminal domain-containing protein</fullName>
    </recommendedName>
</protein>
<dbReference type="GO" id="GO:0051015">
    <property type="term" value="F:actin filament binding"/>
    <property type="evidence" value="ECO:0007669"/>
    <property type="project" value="TreeGrafter"/>
</dbReference>
<dbReference type="Gene3D" id="3.40.225.10">
    <property type="entry name" value="Class II aldolase/adducin N-terminal domain"/>
    <property type="match status" value="1"/>
</dbReference>
<evidence type="ECO:0000259" key="1">
    <source>
        <dbReference type="SMART" id="SM01007"/>
    </source>
</evidence>
<dbReference type="EMBL" id="NAJM01000003">
    <property type="protein sequence ID" value="RVX75030.1"/>
    <property type="molecule type" value="Genomic_DNA"/>
</dbReference>
<dbReference type="Pfam" id="PF00596">
    <property type="entry name" value="Aldolase_II"/>
    <property type="match status" value="1"/>
</dbReference>
<name>A0A438NH31_EXOME</name>
<dbReference type="OrthoDB" id="2932980at2759"/>
<comment type="caution">
    <text evidence="2">The sequence shown here is derived from an EMBL/GenBank/DDBJ whole genome shotgun (WGS) entry which is preliminary data.</text>
</comment>
<dbReference type="PANTHER" id="PTHR10672:SF41">
    <property type="entry name" value="CLASS II ALDOLASE_ADDUCIN DOMAIN PROTEIN (AFU_ORTHOLOGUE AFUA_3G01330)"/>
    <property type="match status" value="1"/>
</dbReference>
<dbReference type="AlphaFoldDB" id="A0A438NH31"/>
<dbReference type="InterPro" id="IPR051017">
    <property type="entry name" value="Aldolase-II_Adducin_sf"/>
</dbReference>
<evidence type="ECO:0000313" key="3">
    <source>
        <dbReference type="Proteomes" id="UP000288859"/>
    </source>
</evidence>
<dbReference type="InterPro" id="IPR001303">
    <property type="entry name" value="Aldolase_II/adducin_N"/>
</dbReference>